<sequence>MSDQDDENPFQSPTAPTAEATAVHPVLLENEFAFGIVLAFVAALFSFLAHPLLGYCVVIGVSLAVVRAWAEVTRKQRGRWQFRRCDATWILFGSLVRVTIAVVCGLAMSALAGLLGGILFRAILWLGDRFSAFDAVLVDGLLGLVTTIVLLVFLGPPSIESLWNRRVAAGEAKEPA</sequence>
<reference evidence="2 3" key="1">
    <citation type="submission" date="2019-02" db="EMBL/GenBank/DDBJ databases">
        <title>Deep-cultivation of Planctomycetes and their phenomic and genomic characterization uncovers novel biology.</title>
        <authorList>
            <person name="Wiegand S."/>
            <person name="Jogler M."/>
            <person name="Boedeker C."/>
            <person name="Pinto D."/>
            <person name="Vollmers J."/>
            <person name="Rivas-Marin E."/>
            <person name="Kohn T."/>
            <person name="Peeters S.H."/>
            <person name="Heuer A."/>
            <person name="Rast P."/>
            <person name="Oberbeckmann S."/>
            <person name="Bunk B."/>
            <person name="Jeske O."/>
            <person name="Meyerdierks A."/>
            <person name="Storesund J.E."/>
            <person name="Kallscheuer N."/>
            <person name="Luecker S."/>
            <person name="Lage O.M."/>
            <person name="Pohl T."/>
            <person name="Merkel B.J."/>
            <person name="Hornburger P."/>
            <person name="Mueller R.-W."/>
            <person name="Bruemmer F."/>
            <person name="Labrenz M."/>
            <person name="Spormann A.M."/>
            <person name="Op Den Camp H."/>
            <person name="Overmann J."/>
            <person name="Amann R."/>
            <person name="Jetten M.S.M."/>
            <person name="Mascher T."/>
            <person name="Medema M.H."/>
            <person name="Devos D.P."/>
            <person name="Kaster A.-K."/>
            <person name="Ovreas L."/>
            <person name="Rohde M."/>
            <person name="Galperin M.Y."/>
            <person name="Jogler C."/>
        </authorList>
    </citation>
    <scope>NUCLEOTIDE SEQUENCE [LARGE SCALE GENOMIC DNA]</scope>
    <source>
        <strain evidence="2 3">Enr8</strain>
    </source>
</reference>
<dbReference type="Proteomes" id="UP000318878">
    <property type="component" value="Unassembled WGS sequence"/>
</dbReference>
<feature type="transmembrane region" description="Helical" evidence="1">
    <location>
        <begin position="87"/>
        <end position="120"/>
    </location>
</feature>
<feature type="transmembrane region" description="Helical" evidence="1">
    <location>
        <begin position="33"/>
        <end position="66"/>
    </location>
</feature>
<organism evidence="2 3">
    <name type="scientific">Blastopirellula retiformator</name>
    <dbReference type="NCBI Taxonomy" id="2527970"/>
    <lineage>
        <taxon>Bacteria</taxon>
        <taxon>Pseudomonadati</taxon>
        <taxon>Planctomycetota</taxon>
        <taxon>Planctomycetia</taxon>
        <taxon>Pirellulales</taxon>
        <taxon>Pirellulaceae</taxon>
        <taxon>Blastopirellula</taxon>
    </lineage>
</organism>
<protein>
    <submittedName>
        <fullName evidence="2">Uncharacterized protein</fullName>
    </submittedName>
</protein>
<evidence type="ECO:0000313" key="3">
    <source>
        <dbReference type="Proteomes" id="UP000318878"/>
    </source>
</evidence>
<evidence type="ECO:0000256" key="1">
    <source>
        <dbReference type="SAM" id="Phobius"/>
    </source>
</evidence>
<evidence type="ECO:0000313" key="2">
    <source>
        <dbReference type="EMBL" id="TWT31490.1"/>
    </source>
</evidence>
<keyword evidence="1" id="KW-0812">Transmembrane</keyword>
<feature type="transmembrane region" description="Helical" evidence="1">
    <location>
        <begin position="132"/>
        <end position="155"/>
    </location>
</feature>
<dbReference type="AlphaFoldDB" id="A0A5C5V0Q2"/>
<accession>A0A5C5V0Q2</accession>
<keyword evidence="3" id="KW-1185">Reference proteome</keyword>
<dbReference type="EMBL" id="SJPF01000004">
    <property type="protein sequence ID" value="TWT31490.1"/>
    <property type="molecule type" value="Genomic_DNA"/>
</dbReference>
<comment type="caution">
    <text evidence="2">The sequence shown here is derived from an EMBL/GenBank/DDBJ whole genome shotgun (WGS) entry which is preliminary data.</text>
</comment>
<keyword evidence="1" id="KW-0472">Membrane</keyword>
<gene>
    <name evidence="2" type="ORF">Enr8_34110</name>
</gene>
<proteinExistence type="predicted"/>
<name>A0A5C5V0Q2_9BACT</name>
<keyword evidence="1" id="KW-1133">Transmembrane helix</keyword>